<organism evidence="5 6">
    <name type="scientific">Lomentospora prolificans</name>
    <dbReference type="NCBI Taxonomy" id="41688"/>
    <lineage>
        <taxon>Eukaryota</taxon>
        <taxon>Fungi</taxon>
        <taxon>Dikarya</taxon>
        <taxon>Ascomycota</taxon>
        <taxon>Pezizomycotina</taxon>
        <taxon>Sordariomycetes</taxon>
        <taxon>Hypocreomycetidae</taxon>
        <taxon>Microascales</taxon>
        <taxon>Microascaceae</taxon>
        <taxon>Lomentospora</taxon>
    </lineage>
</organism>
<dbReference type="GO" id="GO:0000981">
    <property type="term" value="F:DNA-binding transcription factor activity, RNA polymerase II-specific"/>
    <property type="evidence" value="ECO:0007669"/>
    <property type="project" value="InterPro"/>
</dbReference>
<keyword evidence="2" id="KW-0539">Nucleus</keyword>
<dbReference type="OrthoDB" id="410267at2759"/>
<accession>A0A2N3NJJ5</accession>
<sequence length="726" mass="80976">MSDQLPVRHSQRTVLACTECVRRKVRCSKTIPCQNCVRQNKANSCQREPVAVVTRRAAARRSILRSRTSANIVSEHDLDQLNTPHTGRHMPSLTPDPSIPSTSGESLSTREAPNIDVITGDPHPLLPCPTNDAVLPSLLSSPATDTRLTDEAAAALQFLAHGRRSVLERFVGREPSGQASPSLSVSGDVTEDPWDIFFPVEVGRVLISLHQTHLAWMHSVVHMQTFRREFEVNVLQKDCDKSWIALYYALLSQTLYHIGESPLLTSPGPINVNASANLDTARVLFDKSIETLFQSGFMADHKLTSVQAICLLLQTAHNFDKSDLICVLVSSAIRISQCLNLHRMCSPEPRHGLATLIDGPADNKRNTQDIIHCEIKKRTWWFLVRYDWFQIPFQNTCQISPTQFNTPIPASYFEEPERMVKDGHIVSQPDSVCTPGLWGYTLNKVSVLIWMHQDRMHKVGHPGDDSATLLKLYDEVIWADREIKKLYSSWPVCMREIGESTLPPGMSVGESLPIALMPGLVLLSTAHKSRFYSYTGNSNCQAFAIDASLSLRFVSPSEPISTLVSIAESLSCLSIAQQAIETVQRWPDSDSADARIARKMWTTLTHMISCSLALVFILLFKSENPLTYDLGKIRQLVEFSLEFIRREEQASSIARRGVRLLSALMELERCSEFSADIEADIGDTVRRVAATDGLCTGPETVEACEVVFPQGQDSWESFMSAEFLSI</sequence>
<keyword evidence="6" id="KW-1185">Reference proteome</keyword>
<dbReference type="Proteomes" id="UP000233524">
    <property type="component" value="Unassembled WGS sequence"/>
</dbReference>
<name>A0A2N3NJJ5_9PEZI</name>
<dbReference type="InterPro" id="IPR036864">
    <property type="entry name" value="Zn2-C6_fun-type_DNA-bd_sf"/>
</dbReference>
<proteinExistence type="predicted"/>
<dbReference type="SUPFAM" id="SSF57701">
    <property type="entry name" value="Zn2/Cys6 DNA-binding domain"/>
    <property type="match status" value="1"/>
</dbReference>
<dbReference type="PANTHER" id="PTHR31001">
    <property type="entry name" value="UNCHARACTERIZED TRANSCRIPTIONAL REGULATORY PROTEIN"/>
    <property type="match status" value="1"/>
</dbReference>
<evidence type="ECO:0000313" key="6">
    <source>
        <dbReference type="Proteomes" id="UP000233524"/>
    </source>
</evidence>
<dbReference type="InParanoid" id="A0A2N3NJJ5"/>
<dbReference type="GO" id="GO:0008270">
    <property type="term" value="F:zinc ion binding"/>
    <property type="evidence" value="ECO:0007669"/>
    <property type="project" value="InterPro"/>
</dbReference>
<dbReference type="Gene3D" id="4.10.240.10">
    <property type="entry name" value="Zn(2)-C6 fungal-type DNA-binding domain"/>
    <property type="match status" value="1"/>
</dbReference>
<dbReference type="InterPro" id="IPR050613">
    <property type="entry name" value="Sec_Metabolite_Reg"/>
</dbReference>
<dbReference type="InterPro" id="IPR001138">
    <property type="entry name" value="Zn2Cys6_DnaBD"/>
</dbReference>
<evidence type="ECO:0000256" key="2">
    <source>
        <dbReference type="ARBA" id="ARBA00023242"/>
    </source>
</evidence>
<feature type="compositionally biased region" description="Polar residues" evidence="3">
    <location>
        <begin position="99"/>
        <end position="110"/>
    </location>
</feature>
<evidence type="ECO:0000259" key="4">
    <source>
        <dbReference type="PROSITE" id="PS50048"/>
    </source>
</evidence>
<dbReference type="GO" id="GO:0005634">
    <property type="term" value="C:nucleus"/>
    <property type="evidence" value="ECO:0007669"/>
    <property type="project" value="UniProtKB-SubCell"/>
</dbReference>
<dbReference type="EMBL" id="NLAX01000003">
    <property type="protein sequence ID" value="PKS12619.1"/>
    <property type="molecule type" value="Genomic_DNA"/>
</dbReference>
<protein>
    <recommendedName>
        <fullName evidence="4">Zn(2)-C6 fungal-type domain-containing protein</fullName>
    </recommendedName>
</protein>
<dbReference type="CDD" id="cd12148">
    <property type="entry name" value="fungal_TF_MHR"/>
    <property type="match status" value="1"/>
</dbReference>
<dbReference type="Pfam" id="PF00172">
    <property type="entry name" value="Zn_clus"/>
    <property type="match status" value="1"/>
</dbReference>
<dbReference type="VEuPathDB" id="FungiDB:jhhlp_000827"/>
<evidence type="ECO:0000313" key="5">
    <source>
        <dbReference type="EMBL" id="PKS12619.1"/>
    </source>
</evidence>
<dbReference type="AlphaFoldDB" id="A0A2N3NJJ5"/>
<comment type="caution">
    <text evidence="5">The sequence shown here is derived from an EMBL/GenBank/DDBJ whole genome shotgun (WGS) entry which is preliminary data.</text>
</comment>
<feature type="domain" description="Zn(2)-C6 fungal-type" evidence="4">
    <location>
        <begin position="16"/>
        <end position="47"/>
    </location>
</feature>
<feature type="region of interest" description="Disordered" evidence="3">
    <location>
        <begin position="74"/>
        <end position="110"/>
    </location>
</feature>
<comment type="subcellular location">
    <subcellularLocation>
        <location evidence="1">Nucleus</location>
    </subcellularLocation>
</comment>
<dbReference type="SMART" id="SM00066">
    <property type="entry name" value="GAL4"/>
    <property type="match status" value="1"/>
</dbReference>
<dbReference type="STRING" id="41688.A0A2N3NJJ5"/>
<evidence type="ECO:0000256" key="1">
    <source>
        <dbReference type="ARBA" id="ARBA00004123"/>
    </source>
</evidence>
<reference evidence="5 6" key="1">
    <citation type="journal article" date="2017" name="G3 (Bethesda)">
        <title>First Draft Genome Sequence of the Pathogenic Fungus Lomentospora prolificans (Formerly Scedosporium prolificans).</title>
        <authorList>
            <person name="Luo R."/>
            <person name="Zimin A."/>
            <person name="Workman R."/>
            <person name="Fan Y."/>
            <person name="Pertea G."/>
            <person name="Grossman N."/>
            <person name="Wear M.P."/>
            <person name="Jia B."/>
            <person name="Miller H."/>
            <person name="Casadevall A."/>
            <person name="Timp W."/>
            <person name="Zhang S.X."/>
            <person name="Salzberg S.L."/>
        </authorList>
    </citation>
    <scope>NUCLEOTIDE SEQUENCE [LARGE SCALE GENOMIC DNA]</scope>
    <source>
        <strain evidence="5 6">JHH-5317</strain>
    </source>
</reference>
<evidence type="ECO:0000256" key="3">
    <source>
        <dbReference type="SAM" id="MobiDB-lite"/>
    </source>
</evidence>
<dbReference type="PROSITE" id="PS50048">
    <property type="entry name" value="ZN2_CY6_FUNGAL_2"/>
    <property type="match status" value="1"/>
</dbReference>
<dbReference type="CDD" id="cd00067">
    <property type="entry name" value="GAL4"/>
    <property type="match status" value="1"/>
</dbReference>
<gene>
    <name evidence="5" type="ORF">jhhlp_000827</name>
</gene>
<dbReference type="PANTHER" id="PTHR31001:SF76">
    <property type="entry name" value="ZN(2)-C6 FUNGAL-TYPE DOMAIN-CONTAINING PROTEIN"/>
    <property type="match status" value="1"/>
</dbReference>